<comment type="caution">
    <text evidence="8">The sequence shown here is derived from an EMBL/GenBank/DDBJ whole genome shotgun (WGS) entry which is preliminary data.</text>
</comment>
<evidence type="ECO:0000256" key="4">
    <source>
        <dbReference type="PROSITE-ProRule" id="PRU00268"/>
    </source>
</evidence>
<proteinExistence type="inferred from homology"/>
<evidence type="ECO:0000256" key="6">
    <source>
        <dbReference type="SAM" id="MobiDB-lite"/>
    </source>
</evidence>
<evidence type="ECO:0000256" key="1">
    <source>
        <dbReference type="ARBA" id="ARBA00008945"/>
    </source>
</evidence>
<dbReference type="Gene3D" id="3.30.160.20">
    <property type="match status" value="1"/>
</dbReference>
<dbReference type="OrthoDB" id="309483at2759"/>
<feature type="region of interest" description="Disordered" evidence="6">
    <location>
        <begin position="71"/>
        <end position="103"/>
    </location>
</feature>
<evidence type="ECO:0000313" key="8">
    <source>
        <dbReference type="EMBL" id="TRM62183.1"/>
    </source>
</evidence>
<keyword evidence="9" id="KW-1185">Reference proteome</keyword>
<dbReference type="GO" id="GO:0003723">
    <property type="term" value="F:RNA binding"/>
    <property type="evidence" value="ECO:0007669"/>
    <property type="project" value="InterPro"/>
</dbReference>
<dbReference type="GO" id="GO:0005737">
    <property type="term" value="C:cytoplasm"/>
    <property type="evidence" value="ECO:0007669"/>
    <property type="project" value="UniProtKB-ARBA"/>
</dbReference>
<evidence type="ECO:0000313" key="9">
    <source>
        <dbReference type="Proteomes" id="UP000320762"/>
    </source>
</evidence>
<dbReference type="EMBL" id="VDMD01000013">
    <property type="protein sequence ID" value="TRM62183.1"/>
    <property type="molecule type" value="Genomic_DNA"/>
</dbReference>
<sequence>MNRLPRQVLVAASLSRPYAARGAASAHACFARHNSSTSGSSGKDATSGESIDSGDRQRTVADLLEKATRVYGTSEGAPSQQRTDPPPSAPSQSGEEEPAVYSKEQARAQLHYLVRGDPLFDDPLRTALADMAFDAAYASLKTSMEASGMAVNPDLLRTDLVKDGFTEVRNMARRLKAGTLDPSLGVKAVDKLEDPATPLGDPQKELMTRLARPAVRRKLEGLEQQEKDRLRDILARIPTLGGPNLGPLREAEAFLRSIGVRFEYTTRPAVIPMSEESVSFEKVEIDWTQEKELILRRRERELAEREAARAKAEAEHDPTRTITVKDEMGHTFVKQYGIEPYPNLMTADPIMDSRTVLDFPPDKENPYHNKVVFRNHESIFHEAMADQGFDFANPEWVPEKSDEVQENQRQFREYPLSLKKNLIRYTLLIRMVSHQTGKGKIAAYNSMVVLGNGDGIVGLGQATHEEHIKAFEAAELQALRNLDFVDRFEKRTIWSDLETKLGATQVKMRPRPLGFGLMCNPNIHQILKAAGIRDISAKVWGSRNKTNVIKATMRMIQAGHAPIAMGNGLGGKGMTGMKGMGLISKQDVERERGRKLIHLQKS</sequence>
<dbReference type="PANTHER" id="PTHR48277:SF1">
    <property type="entry name" value="MITOCHONDRIAL RIBOSOMAL PROTEIN S5"/>
    <property type="match status" value="1"/>
</dbReference>
<dbReference type="STRING" id="97359.A0A550CBJ9"/>
<dbReference type="SUPFAM" id="SSF54768">
    <property type="entry name" value="dsRNA-binding domain-like"/>
    <property type="match status" value="1"/>
</dbReference>
<dbReference type="GO" id="GO:0003735">
    <property type="term" value="F:structural constituent of ribosome"/>
    <property type="evidence" value="ECO:0007669"/>
    <property type="project" value="UniProtKB-UniRule"/>
</dbReference>
<dbReference type="GO" id="GO:1990904">
    <property type="term" value="C:ribonucleoprotein complex"/>
    <property type="evidence" value="ECO:0007669"/>
    <property type="project" value="UniProtKB-UniRule"/>
</dbReference>
<dbReference type="GO" id="GO:0005840">
    <property type="term" value="C:ribosome"/>
    <property type="evidence" value="ECO:0007669"/>
    <property type="project" value="UniProtKB-KW"/>
</dbReference>
<feature type="domain" description="S5 DRBM" evidence="7">
    <location>
        <begin position="422"/>
        <end position="485"/>
    </location>
</feature>
<dbReference type="InterPro" id="IPR013810">
    <property type="entry name" value="Ribosomal_uS5_N"/>
</dbReference>
<dbReference type="InterPro" id="IPR000851">
    <property type="entry name" value="Ribosomal_uS5"/>
</dbReference>
<comment type="similarity">
    <text evidence="1 5">Belongs to the universal ribosomal protein uS5 family.</text>
</comment>
<dbReference type="Pfam" id="PF00333">
    <property type="entry name" value="Ribosomal_S5"/>
    <property type="match status" value="1"/>
</dbReference>
<feature type="compositionally biased region" description="Polar residues" evidence="6">
    <location>
        <begin position="33"/>
        <end position="50"/>
    </location>
</feature>
<keyword evidence="2 4" id="KW-0689">Ribosomal protein</keyword>
<keyword evidence="3 4" id="KW-0687">Ribonucleoprotein</keyword>
<dbReference type="AlphaFoldDB" id="A0A550CBJ9"/>
<dbReference type="InterPro" id="IPR005324">
    <property type="entry name" value="Ribosomal_uS5_C"/>
</dbReference>
<accession>A0A550CBJ9</accession>
<evidence type="ECO:0000259" key="7">
    <source>
        <dbReference type="PROSITE" id="PS50881"/>
    </source>
</evidence>
<dbReference type="GO" id="GO:0006412">
    <property type="term" value="P:translation"/>
    <property type="evidence" value="ECO:0007669"/>
    <property type="project" value="InterPro"/>
</dbReference>
<evidence type="ECO:0000256" key="2">
    <source>
        <dbReference type="ARBA" id="ARBA00022980"/>
    </source>
</evidence>
<dbReference type="PANTHER" id="PTHR48277">
    <property type="entry name" value="MITOCHONDRIAL RIBOSOMAL PROTEIN S5"/>
    <property type="match status" value="1"/>
</dbReference>
<dbReference type="Proteomes" id="UP000320762">
    <property type="component" value="Unassembled WGS sequence"/>
</dbReference>
<name>A0A550CBJ9_9AGAR</name>
<dbReference type="InterPro" id="IPR014721">
    <property type="entry name" value="Ribsml_uS5_D2-typ_fold_subgr"/>
</dbReference>
<dbReference type="InterPro" id="IPR020568">
    <property type="entry name" value="Ribosomal_Su5_D2-typ_SF"/>
</dbReference>
<dbReference type="Gene3D" id="3.30.230.10">
    <property type="match status" value="1"/>
</dbReference>
<protein>
    <recommendedName>
        <fullName evidence="7">S5 DRBM domain-containing protein</fullName>
    </recommendedName>
</protein>
<dbReference type="PROSITE" id="PS50881">
    <property type="entry name" value="S5_DSRBD"/>
    <property type="match status" value="1"/>
</dbReference>
<dbReference type="Pfam" id="PF03719">
    <property type="entry name" value="Ribosomal_S5_C"/>
    <property type="match status" value="1"/>
</dbReference>
<gene>
    <name evidence="8" type="ORF">BD626DRAFT_498429</name>
</gene>
<dbReference type="FunFam" id="3.30.230.10:FF:000002">
    <property type="entry name" value="30S ribosomal protein S5"/>
    <property type="match status" value="1"/>
</dbReference>
<evidence type="ECO:0000256" key="3">
    <source>
        <dbReference type="ARBA" id="ARBA00023274"/>
    </source>
</evidence>
<reference evidence="8 9" key="1">
    <citation type="journal article" date="2019" name="New Phytol.">
        <title>Comparative genomics reveals unique wood-decay strategies and fruiting body development in the Schizophyllaceae.</title>
        <authorList>
            <person name="Almasi E."/>
            <person name="Sahu N."/>
            <person name="Krizsan K."/>
            <person name="Balint B."/>
            <person name="Kovacs G.M."/>
            <person name="Kiss B."/>
            <person name="Cseklye J."/>
            <person name="Drula E."/>
            <person name="Henrissat B."/>
            <person name="Nagy I."/>
            <person name="Chovatia M."/>
            <person name="Adam C."/>
            <person name="LaButti K."/>
            <person name="Lipzen A."/>
            <person name="Riley R."/>
            <person name="Grigoriev I.V."/>
            <person name="Nagy L.G."/>
        </authorList>
    </citation>
    <scope>NUCLEOTIDE SEQUENCE [LARGE SCALE GENOMIC DNA]</scope>
    <source>
        <strain evidence="8 9">NL-1724</strain>
    </source>
</reference>
<evidence type="ECO:0000256" key="5">
    <source>
        <dbReference type="RuleBase" id="RU003823"/>
    </source>
</evidence>
<feature type="region of interest" description="Disordered" evidence="6">
    <location>
        <begin position="33"/>
        <end position="57"/>
    </location>
</feature>
<dbReference type="SUPFAM" id="SSF54211">
    <property type="entry name" value="Ribosomal protein S5 domain 2-like"/>
    <property type="match status" value="1"/>
</dbReference>
<organism evidence="8 9">
    <name type="scientific">Schizophyllum amplum</name>
    <dbReference type="NCBI Taxonomy" id="97359"/>
    <lineage>
        <taxon>Eukaryota</taxon>
        <taxon>Fungi</taxon>
        <taxon>Dikarya</taxon>
        <taxon>Basidiomycota</taxon>
        <taxon>Agaricomycotina</taxon>
        <taxon>Agaricomycetes</taxon>
        <taxon>Agaricomycetidae</taxon>
        <taxon>Agaricales</taxon>
        <taxon>Schizophyllaceae</taxon>
        <taxon>Schizophyllum</taxon>
    </lineage>
</organism>